<name>A0ABP8N9G3_9BACT</name>
<dbReference type="EMBL" id="BAABHD010000074">
    <property type="protein sequence ID" value="GAA4463567.1"/>
    <property type="molecule type" value="Genomic_DNA"/>
</dbReference>
<proteinExistence type="predicted"/>
<feature type="region of interest" description="Disordered" evidence="1">
    <location>
        <begin position="32"/>
        <end position="53"/>
    </location>
</feature>
<comment type="caution">
    <text evidence="2">The sequence shown here is derived from an EMBL/GenBank/DDBJ whole genome shotgun (WGS) entry which is preliminary data.</text>
</comment>
<reference evidence="3" key="1">
    <citation type="journal article" date="2019" name="Int. J. Syst. Evol. Microbiol.">
        <title>The Global Catalogue of Microorganisms (GCM) 10K type strain sequencing project: providing services to taxonomists for standard genome sequencing and annotation.</title>
        <authorList>
            <consortium name="The Broad Institute Genomics Platform"/>
            <consortium name="The Broad Institute Genome Sequencing Center for Infectious Disease"/>
            <person name="Wu L."/>
            <person name="Ma J."/>
        </authorList>
    </citation>
    <scope>NUCLEOTIDE SEQUENCE [LARGE SCALE GENOMIC DNA]</scope>
    <source>
        <strain evidence="3">JCM 17927</strain>
    </source>
</reference>
<sequence length="73" mass="8453">MLEEGVIEYLVCIAVGEGDRTGGEGLKRRHLIETDQQNQPAKHTREQRRSGFVNPERMLKGYQYVSKDKYDNN</sequence>
<keyword evidence="3" id="KW-1185">Reference proteome</keyword>
<dbReference type="Proteomes" id="UP001501175">
    <property type="component" value="Unassembled WGS sequence"/>
</dbReference>
<gene>
    <name evidence="2" type="ORF">GCM10023189_41750</name>
</gene>
<evidence type="ECO:0000256" key="1">
    <source>
        <dbReference type="SAM" id="MobiDB-lite"/>
    </source>
</evidence>
<organism evidence="2 3">
    <name type="scientific">Nibrella saemangeumensis</name>
    <dbReference type="NCBI Taxonomy" id="1084526"/>
    <lineage>
        <taxon>Bacteria</taxon>
        <taxon>Pseudomonadati</taxon>
        <taxon>Bacteroidota</taxon>
        <taxon>Cytophagia</taxon>
        <taxon>Cytophagales</taxon>
        <taxon>Spirosomataceae</taxon>
        <taxon>Nibrella</taxon>
    </lineage>
</organism>
<evidence type="ECO:0000313" key="3">
    <source>
        <dbReference type="Proteomes" id="UP001501175"/>
    </source>
</evidence>
<protein>
    <submittedName>
        <fullName evidence="2">Uncharacterized protein</fullName>
    </submittedName>
</protein>
<evidence type="ECO:0000313" key="2">
    <source>
        <dbReference type="EMBL" id="GAA4463567.1"/>
    </source>
</evidence>
<accession>A0ABP8N9G3</accession>